<reference evidence="2 3" key="1">
    <citation type="submission" date="2019-07" db="EMBL/GenBank/DDBJ databases">
        <authorList>
            <person name="Zhou L.-Y."/>
        </authorList>
    </citation>
    <scope>NUCLEOTIDE SEQUENCE [LARGE SCALE GENOMIC DNA]</scope>
    <source>
        <strain evidence="2 3">YIM 101269</strain>
    </source>
</reference>
<name>A0A553JX35_9ACTN</name>
<dbReference type="EMBL" id="VKKG01000006">
    <property type="protein sequence ID" value="TRY16993.1"/>
    <property type="molecule type" value="Genomic_DNA"/>
</dbReference>
<dbReference type="Gene3D" id="3.40.630.30">
    <property type="match status" value="1"/>
</dbReference>
<dbReference type="PROSITE" id="PS51186">
    <property type="entry name" value="GNAT"/>
    <property type="match status" value="1"/>
</dbReference>
<evidence type="ECO:0000313" key="2">
    <source>
        <dbReference type="EMBL" id="TRY16993.1"/>
    </source>
</evidence>
<keyword evidence="3" id="KW-1185">Reference proteome</keyword>
<dbReference type="OrthoDB" id="4375873at2"/>
<evidence type="ECO:0000313" key="3">
    <source>
        <dbReference type="Proteomes" id="UP000317638"/>
    </source>
</evidence>
<proteinExistence type="predicted"/>
<evidence type="ECO:0000259" key="1">
    <source>
        <dbReference type="PROSITE" id="PS51186"/>
    </source>
</evidence>
<dbReference type="RefSeq" id="WP_143939136.1">
    <property type="nucleotide sequence ID" value="NZ_VKKG01000006.1"/>
</dbReference>
<organism evidence="2 3">
    <name type="scientific">Tessaracoccus rhinocerotis</name>
    <dbReference type="NCBI Taxonomy" id="1689449"/>
    <lineage>
        <taxon>Bacteria</taxon>
        <taxon>Bacillati</taxon>
        <taxon>Actinomycetota</taxon>
        <taxon>Actinomycetes</taxon>
        <taxon>Propionibacteriales</taxon>
        <taxon>Propionibacteriaceae</taxon>
        <taxon>Tessaracoccus</taxon>
    </lineage>
</organism>
<dbReference type="AlphaFoldDB" id="A0A553JX35"/>
<feature type="domain" description="N-acetyltransferase" evidence="1">
    <location>
        <begin position="112"/>
        <end position="255"/>
    </location>
</feature>
<comment type="caution">
    <text evidence="2">The sequence shown here is derived from an EMBL/GenBank/DDBJ whole genome shotgun (WGS) entry which is preliminary data.</text>
</comment>
<dbReference type="GO" id="GO:0016747">
    <property type="term" value="F:acyltransferase activity, transferring groups other than amino-acyl groups"/>
    <property type="evidence" value="ECO:0007669"/>
    <property type="project" value="InterPro"/>
</dbReference>
<dbReference type="Proteomes" id="UP000317638">
    <property type="component" value="Unassembled WGS sequence"/>
</dbReference>
<protein>
    <recommendedName>
        <fullName evidence="1">N-acetyltransferase domain-containing protein</fullName>
    </recommendedName>
</protein>
<dbReference type="InterPro" id="IPR016181">
    <property type="entry name" value="Acyl_CoA_acyltransferase"/>
</dbReference>
<gene>
    <name evidence="2" type="ORF">FOJ82_14140</name>
</gene>
<dbReference type="InterPro" id="IPR000182">
    <property type="entry name" value="GNAT_dom"/>
</dbReference>
<dbReference type="SUPFAM" id="SSF55729">
    <property type="entry name" value="Acyl-CoA N-acyltransferases (Nat)"/>
    <property type="match status" value="1"/>
</dbReference>
<sequence>MPTREDVLNTAAAWLWIPYDAEVHETEHAKVVVKDGKGSVHRAEGLPGPELVAHVRGLTPSVPTLWAVHDLSVPADLAETLLRLGASVKEDFDVLALDLTDGVPDLAVPDDVEVRRADGPEVLDLIYPVTAAAFGTPLANAAFREGDVADVARQVAAGKDRTIFRYLGLVDGVPAAHAGLTLDDGVAKLWAGGVVEQYRHRGAYRAVMAARFTEAFERGARYALVKARKGTSSPILRRAGFEVYGNEVHYPLPPA</sequence>
<accession>A0A553JX35</accession>